<reference evidence="1 2" key="1">
    <citation type="submission" date="2017-06" db="EMBL/GenBank/DDBJ databases">
        <title>Neisseria chenwenguii sp. nov., isolated from the intestinal contents of Tibetan Plateau Pika in Yushu, Qinghai Province, China.</title>
        <authorList>
            <person name="Zhang G."/>
        </authorList>
    </citation>
    <scope>NUCLEOTIDE SEQUENCE [LARGE SCALE GENOMIC DNA]</scope>
    <source>
        <strain evidence="1 2">10023</strain>
    </source>
</reference>
<proteinExistence type="predicted"/>
<sequence length="104" mass="11868">MRSSATVTADRYSVSKDFRPTILLRDSVAVGAAVWKSHWYQVETSKLNLLLYFSFNIEVNSADFTIYIKQERTAIDAAQRLYCLAQNQLIFRFGTTTASCVLME</sequence>
<evidence type="ECO:0000313" key="1">
    <source>
        <dbReference type="EMBL" id="ASK27153.1"/>
    </source>
</evidence>
<evidence type="ECO:0000313" key="2">
    <source>
        <dbReference type="Proteomes" id="UP000198238"/>
    </source>
</evidence>
<name>A0A220S166_9NEIS</name>
<protein>
    <submittedName>
        <fullName evidence="1">Uncharacterized protein</fullName>
    </submittedName>
</protein>
<dbReference type="EMBL" id="CP022278">
    <property type="protein sequence ID" value="ASK27153.1"/>
    <property type="molecule type" value="Genomic_DNA"/>
</dbReference>
<dbReference type="KEGG" id="nei:BG910_04830"/>
<gene>
    <name evidence="1" type="ORF">BG910_04830</name>
</gene>
<dbReference type="AlphaFoldDB" id="A0A220S166"/>
<keyword evidence="2" id="KW-1185">Reference proteome</keyword>
<organism evidence="1 2">
    <name type="scientific">Neisseria chenwenguii</name>
    <dbReference type="NCBI Taxonomy" id="1853278"/>
    <lineage>
        <taxon>Bacteria</taxon>
        <taxon>Pseudomonadati</taxon>
        <taxon>Pseudomonadota</taxon>
        <taxon>Betaproteobacteria</taxon>
        <taxon>Neisseriales</taxon>
        <taxon>Neisseriaceae</taxon>
        <taxon>Neisseria</taxon>
    </lineage>
</organism>
<dbReference type="Proteomes" id="UP000198238">
    <property type="component" value="Chromosome"/>
</dbReference>
<accession>A0A220S166</accession>